<proteinExistence type="inferred from homology"/>
<evidence type="ECO:0000256" key="5">
    <source>
        <dbReference type="HAMAP-Rule" id="MF_00376"/>
    </source>
</evidence>
<keyword evidence="2 5" id="KW-0547">Nucleotide-binding</keyword>
<dbReference type="EMBL" id="CP000492">
    <property type="protein sequence ID" value="ABL65032.1"/>
    <property type="molecule type" value="Genomic_DNA"/>
</dbReference>
<gene>
    <name evidence="5" type="primary">coaE</name>
    <name evidence="7" type="ordered locus">Cpha266_0985</name>
</gene>
<dbReference type="CDD" id="cd02022">
    <property type="entry name" value="DPCK"/>
    <property type="match status" value="1"/>
</dbReference>
<dbReference type="InterPro" id="IPR027417">
    <property type="entry name" value="P-loop_NTPase"/>
</dbReference>
<dbReference type="GO" id="GO:0015937">
    <property type="term" value="P:coenzyme A biosynthetic process"/>
    <property type="evidence" value="ECO:0007669"/>
    <property type="project" value="UniProtKB-UniRule"/>
</dbReference>
<keyword evidence="5" id="KW-0963">Cytoplasm</keyword>
<dbReference type="InterPro" id="IPR001977">
    <property type="entry name" value="Depp_CoAkinase"/>
</dbReference>
<dbReference type="HAMAP" id="MF_00376">
    <property type="entry name" value="Dephospho_CoA_kinase"/>
    <property type="match status" value="1"/>
</dbReference>
<comment type="subcellular location">
    <subcellularLocation>
        <location evidence="5">Cytoplasm</location>
    </subcellularLocation>
</comment>
<dbReference type="RefSeq" id="WP_011744859.1">
    <property type="nucleotide sequence ID" value="NC_008639.1"/>
</dbReference>
<sequence length="211" mass="23296">MVVNPFLVGVTGGIGSGKSTLCRYLAELGCELFEADVVAKELQLDDSEVISGIKKLFGENVYGKDPEGNLFLDRRMIAGVVFSDREKLDALNRLVHPKVFNAFDRALERARSNGSRLLVKEAAILFESGSSTALDFVVVVASGMEERVARAVAKGLGSREEIFRRIGSQWPQEKLMEMADYVVCNNGSLEELRLKAVALYRYLLSLAERDS</sequence>
<dbReference type="EC" id="2.7.1.24" evidence="5 6"/>
<evidence type="ECO:0000256" key="2">
    <source>
        <dbReference type="ARBA" id="ARBA00022741"/>
    </source>
</evidence>
<dbReference type="PANTHER" id="PTHR10695:SF46">
    <property type="entry name" value="BIFUNCTIONAL COENZYME A SYNTHASE-RELATED"/>
    <property type="match status" value="1"/>
</dbReference>
<dbReference type="UniPathway" id="UPA00241">
    <property type="reaction ID" value="UER00356"/>
</dbReference>
<comment type="function">
    <text evidence="5">Catalyzes the phosphorylation of the 3'-hydroxyl group of dephosphocoenzyme A to form coenzyme A.</text>
</comment>
<keyword evidence="5 7" id="KW-0808">Transferase</keyword>
<dbReference type="GO" id="GO:0004140">
    <property type="term" value="F:dephospho-CoA kinase activity"/>
    <property type="evidence" value="ECO:0007669"/>
    <property type="project" value="UniProtKB-UniRule"/>
</dbReference>
<evidence type="ECO:0000313" key="8">
    <source>
        <dbReference type="Proteomes" id="UP000008701"/>
    </source>
</evidence>
<evidence type="ECO:0000256" key="4">
    <source>
        <dbReference type="ARBA" id="ARBA00022993"/>
    </source>
</evidence>
<comment type="similarity">
    <text evidence="1 5">Belongs to the CoaE family.</text>
</comment>
<dbReference type="KEGG" id="cph:Cpha266_0985"/>
<accession>A1BF55</accession>
<dbReference type="HOGENOM" id="CLU_057180_3_1_10"/>
<dbReference type="Pfam" id="PF01121">
    <property type="entry name" value="CoaE"/>
    <property type="match status" value="1"/>
</dbReference>
<dbReference type="eggNOG" id="COG0237">
    <property type="taxonomic scope" value="Bacteria"/>
</dbReference>
<keyword evidence="5 7" id="KW-0418">Kinase</keyword>
<evidence type="ECO:0000313" key="7">
    <source>
        <dbReference type="EMBL" id="ABL65032.1"/>
    </source>
</evidence>
<reference evidence="7 8" key="1">
    <citation type="submission" date="2006-12" db="EMBL/GenBank/DDBJ databases">
        <title>Complete sequence of Chlorobium phaeobacteroides DSM 266.</title>
        <authorList>
            <consortium name="US DOE Joint Genome Institute"/>
            <person name="Copeland A."/>
            <person name="Lucas S."/>
            <person name="Lapidus A."/>
            <person name="Barry K."/>
            <person name="Detter J.C."/>
            <person name="Glavina del Rio T."/>
            <person name="Hammon N."/>
            <person name="Israni S."/>
            <person name="Pitluck S."/>
            <person name="Goltsman E."/>
            <person name="Schmutz J."/>
            <person name="Larimer F."/>
            <person name="Land M."/>
            <person name="Hauser L."/>
            <person name="Mikhailova N."/>
            <person name="Li T."/>
            <person name="Overmann J."/>
            <person name="Bryant D.A."/>
            <person name="Richardson P."/>
        </authorList>
    </citation>
    <scope>NUCLEOTIDE SEQUENCE [LARGE SCALE GENOMIC DNA]</scope>
    <source>
        <strain evidence="7 8">DSM 266</strain>
    </source>
</reference>
<dbReference type="Gene3D" id="3.40.50.300">
    <property type="entry name" value="P-loop containing nucleotide triphosphate hydrolases"/>
    <property type="match status" value="1"/>
</dbReference>
<dbReference type="GO" id="GO:0005524">
    <property type="term" value="F:ATP binding"/>
    <property type="evidence" value="ECO:0007669"/>
    <property type="project" value="UniProtKB-UniRule"/>
</dbReference>
<dbReference type="SUPFAM" id="SSF52540">
    <property type="entry name" value="P-loop containing nucleoside triphosphate hydrolases"/>
    <property type="match status" value="1"/>
</dbReference>
<keyword evidence="3 5" id="KW-0067">ATP-binding</keyword>
<feature type="binding site" evidence="5">
    <location>
        <begin position="15"/>
        <end position="20"/>
    </location>
    <ligand>
        <name>ATP</name>
        <dbReference type="ChEBI" id="CHEBI:30616"/>
    </ligand>
</feature>
<comment type="pathway">
    <text evidence="5">Cofactor biosynthesis; coenzyme A biosynthesis; CoA from (R)-pantothenate: step 5/5.</text>
</comment>
<evidence type="ECO:0000256" key="3">
    <source>
        <dbReference type="ARBA" id="ARBA00022840"/>
    </source>
</evidence>
<dbReference type="PANTHER" id="PTHR10695">
    <property type="entry name" value="DEPHOSPHO-COA KINASE-RELATED"/>
    <property type="match status" value="1"/>
</dbReference>
<dbReference type="PROSITE" id="PS51219">
    <property type="entry name" value="DPCK"/>
    <property type="match status" value="1"/>
</dbReference>
<dbReference type="AlphaFoldDB" id="A1BF55"/>
<comment type="catalytic activity">
    <reaction evidence="5">
        <text>3'-dephospho-CoA + ATP = ADP + CoA + H(+)</text>
        <dbReference type="Rhea" id="RHEA:18245"/>
        <dbReference type="ChEBI" id="CHEBI:15378"/>
        <dbReference type="ChEBI" id="CHEBI:30616"/>
        <dbReference type="ChEBI" id="CHEBI:57287"/>
        <dbReference type="ChEBI" id="CHEBI:57328"/>
        <dbReference type="ChEBI" id="CHEBI:456216"/>
        <dbReference type="EC" id="2.7.1.24"/>
    </reaction>
</comment>
<organism evidence="7 8">
    <name type="scientific">Chlorobium phaeobacteroides (strain DSM 266 / SMG 266 / 2430)</name>
    <dbReference type="NCBI Taxonomy" id="290317"/>
    <lineage>
        <taxon>Bacteria</taxon>
        <taxon>Pseudomonadati</taxon>
        <taxon>Chlorobiota</taxon>
        <taxon>Chlorobiia</taxon>
        <taxon>Chlorobiales</taxon>
        <taxon>Chlorobiaceae</taxon>
        <taxon>Chlorobium/Pelodictyon group</taxon>
        <taxon>Chlorobium</taxon>
    </lineage>
</organism>
<name>A1BF55_CHLPD</name>
<protein>
    <recommendedName>
        <fullName evidence="5 6">Dephospho-CoA kinase</fullName>
        <ecNumber evidence="5 6">2.7.1.24</ecNumber>
    </recommendedName>
    <alternativeName>
        <fullName evidence="5">Dephosphocoenzyme A kinase</fullName>
    </alternativeName>
</protein>
<dbReference type="OrthoDB" id="9812943at2"/>
<keyword evidence="8" id="KW-1185">Reference proteome</keyword>
<keyword evidence="4 5" id="KW-0173">Coenzyme A biosynthesis</keyword>
<evidence type="ECO:0000256" key="6">
    <source>
        <dbReference type="NCBIfam" id="TIGR00152"/>
    </source>
</evidence>
<dbReference type="STRING" id="290317.Cpha266_0985"/>
<dbReference type="NCBIfam" id="TIGR00152">
    <property type="entry name" value="dephospho-CoA kinase"/>
    <property type="match status" value="1"/>
</dbReference>
<evidence type="ECO:0000256" key="1">
    <source>
        <dbReference type="ARBA" id="ARBA00009018"/>
    </source>
</evidence>
<dbReference type="Proteomes" id="UP000008701">
    <property type="component" value="Chromosome"/>
</dbReference>
<dbReference type="GO" id="GO:0005737">
    <property type="term" value="C:cytoplasm"/>
    <property type="evidence" value="ECO:0007669"/>
    <property type="project" value="UniProtKB-SubCell"/>
</dbReference>